<reference evidence="3 4" key="1">
    <citation type="submission" date="2017-03" db="EMBL/GenBank/DDBJ databases">
        <title>wgs assembly of Dolosigranulum pigrum KPL CDC strains.</title>
        <authorList>
            <person name="Brugger S.D."/>
            <person name="Pettigrew M."/>
            <person name="Kong Y."/>
            <person name="Lemon K.P."/>
        </authorList>
    </citation>
    <scope>NUCLEOTIDE SEQUENCE [LARGE SCALE GENOMIC DNA]</scope>
    <source>
        <strain evidence="3 4">KPL1931_CDC4294-98</strain>
    </source>
</reference>
<keyword evidence="2" id="KW-0812">Transmembrane</keyword>
<feature type="region of interest" description="Disordered" evidence="1">
    <location>
        <begin position="63"/>
        <end position="86"/>
    </location>
</feature>
<keyword evidence="2" id="KW-1133">Transmembrane helix</keyword>
<comment type="caution">
    <text evidence="3">The sequence shown here is derived from an EMBL/GenBank/DDBJ whole genome shotgun (WGS) entry which is preliminary data.</text>
</comment>
<evidence type="ECO:0000313" key="3">
    <source>
        <dbReference type="EMBL" id="RAN62395.1"/>
    </source>
</evidence>
<dbReference type="EMBL" id="NAQV01000023">
    <property type="protein sequence ID" value="RAN62395.1"/>
    <property type="molecule type" value="Genomic_DNA"/>
</dbReference>
<feature type="compositionally biased region" description="Basic and acidic residues" evidence="1">
    <location>
        <begin position="63"/>
        <end position="74"/>
    </location>
</feature>
<dbReference type="RefSeq" id="WP_112790343.1">
    <property type="nucleotide sequence ID" value="NZ_NAQV01000023.1"/>
</dbReference>
<organism evidence="3 4">
    <name type="scientific">Dolosigranulum pigrum</name>
    <dbReference type="NCBI Taxonomy" id="29394"/>
    <lineage>
        <taxon>Bacteria</taxon>
        <taxon>Bacillati</taxon>
        <taxon>Bacillota</taxon>
        <taxon>Bacilli</taxon>
        <taxon>Lactobacillales</taxon>
        <taxon>Carnobacteriaceae</taxon>
        <taxon>Dolosigranulum</taxon>
    </lineage>
</organism>
<name>A0A328KIU2_9LACT</name>
<dbReference type="AlphaFoldDB" id="A0A328KIU2"/>
<evidence type="ECO:0000256" key="2">
    <source>
        <dbReference type="SAM" id="Phobius"/>
    </source>
</evidence>
<sequence>MTDVTEQKNIRQINCNNCLALNNLSQEQVETGKAFACHHCGGKLPMKEFRQAFDMSSETWEEIRQERLKNKQEKNNPPQPNNSFGLSNHDASCMGNGCGCLVFIGLFLMVMSFFGAFG</sequence>
<evidence type="ECO:0000256" key="1">
    <source>
        <dbReference type="SAM" id="MobiDB-lite"/>
    </source>
</evidence>
<accession>A0A328KIU2</accession>
<keyword evidence="2" id="KW-0472">Membrane</keyword>
<gene>
    <name evidence="3" type="ORF">B8A44_07555</name>
</gene>
<evidence type="ECO:0000313" key="4">
    <source>
        <dbReference type="Proteomes" id="UP000249099"/>
    </source>
</evidence>
<feature type="transmembrane region" description="Helical" evidence="2">
    <location>
        <begin position="98"/>
        <end position="117"/>
    </location>
</feature>
<proteinExistence type="predicted"/>
<protein>
    <submittedName>
        <fullName evidence="3">Uncharacterized protein</fullName>
    </submittedName>
</protein>
<dbReference type="Proteomes" id="UP000249099">
    <property type="component" value="Unassembled WGS sequence"/>
</dbReference>